<feature type="compositionally biased region" description="Basic and acidic residues" evidence="1">
    <location>
        <begin position="200"/>
        <end position="213"/>
    </location>
</feature>
<gene>
    <name evidence="3" type="ORF">M0R45_034139</name>
</gene>
<dbReference type="SUPFAM" id="SSF54447">
    <property type="entry name" value="ssDNA-binding transcriptional regulator domain"/>
    <property type="match status" value="1"/>
</dbReference>
<feature type="region of interest" description="Disordered" evidence="1">
    <location>
        <begin position="142"/>
        <end position="219"/>
    </location>
</feature>
<protein>
    <recommendedName>
        <fullName evidence="2">Transcriptional coactivator p15 (PC4) C-terminal domain-containing protein</fullName>
    </recommendedName>
</protein>
<evidence type="ECO:0000256" key="1">
    <source>
        <dbReference type="SAM" id="MobiDB-lite"/>
    </source>
</evidence>
<dbReference type="GO" id="GO:0006355">
    <property type="term" value="P:regulation of DNA-templated transcription"/>
    <property type="evidence" value="ECO:0007669"/>
    <property type="project" value="InterPro"/>
</dbReference>
<dbReference type="InterPro" id="IPR003173">
    <property type="entry name" value="PC4_C"/>
</dbReference>
<name>A0AAW1VSX5_RUBAR</name>
<dbReference type="GO" id="GO:0003677">
    <property type="term" value="F:DNA binding"/>
    <property type="evidence" value="ECO:0007669"/>
    <property type="project" value="InterPro"/>
</dbReference>
<reference evidence="3 4" key="1">
    <citation type="journal article" date="2023" name="G3 (Bethesda)">
        <title>A chromosome-length genome assembly and annotation of blackberry (Rubus argutus, cv. 'Hillquist').</title>
        <authorList>
            <person name="Bruna T."/>
            <person name="Aryal R."/>
            <person name="Dudchenko O."/>
            <person name="Sargent D.J."/>
            <person name="Mead D."/>
            <person name="Buti M."/>
            <person name="Cavallini A."/>
            <person name="Hytonen T."/>
            <person name="Andres J."/>
            <person name="Pham M."/>
            <person name="Weisz D."/>
            <person name="Mascagni F."/>
            <person name="Usai G."/>
            <person name="Natali L."/>
            <person name="Bassil N."/>
            <person name="Fernandez G.E."/>
            <person name="Lomsadze A."/>
            <person name="Armour M."/>
            <person name="Olukolu B."/>
            <person name="Poorten T."/>
            <person name="Britton C."/>
            <person name="Davik J."/>
            <person name="Ashrafi H."/>
            <person name="Aiden E.L."/>
            <person name="Borodovsky M."/>
            <person name="Worthington M."/>
        </authorList>
    </citation>
    <scope>NUCLEOTIDE SEQUENCE [LARGE SCALE GENOMIC DNA]</scope>
    <source>
        <strain evidence="3">PI 553951</strain>
    </source>
</reference>
<dbReference type="EMBL" id="JBEDUW010000007">
    <property type="protein sequence ID" value="KAK9910166.1"/>
    <property type="molecule type" value="Genomic_DNA"/>
</dbReference>
<comment type="caution">
    <text evidence="3">The sequence shown here is derived from an EMBL/GenBank/DDBJ whole genome shotgun (WGS) entry which is preliminary data.</text>
</comment>
<dbReference type="PANTHER" id="PTHR47592:SF6">
    <property type="entry name" value="PBF68 PROTEIN"/>
    <property type="match status" value="1"/>
</dbReference>
<feature type="domain" description="Transcriptional coactivator p15 (PC4) C-terminal" evidence="2">
    <location>
        <begin position="76"/>
        <end position="126"/>
    </location>
</feature>
<feature type="compositionally biased region" description="Basic and acidic residues" evidence="1">
    <location>
        <begin position="142"/>
        <end position="188"/>
    </location>
</feature>
<dbReference type="AlphaFoldDB" id="A0AAW1VSX5"/>
<keyword evidence="4" id="KW-1185">Reference proteome</keyword>
<sequence length="530" mass="60984">MDSESRRKIEGNVRVAAAERLGIDLSDMDHKSFVRGVVENFLLSTAAPESEPPDVREEQDTRLKKEANEYGERVICKLSNRRNVVIHDFRGKTLVSIREFYKKGGKELPSARGMSLPAEQWKTFKKSVPAIEEAIKKMESKLRSQLDRNQTEDGKEIDDDKQAEESKQIEDGKQTEGSKRIEDGKRIEGGTQIEDGEQIEDCKQTEDAGHTEDISNSLNGAAPHELLSIETCRFNGKNYPIWAQQMEFQFKQLNIAYVLFVSCPLITFGPDASTEEIAQATAAEQKWMNDDFVCRRSILNALSDDLFSLYSRKTTTAKELWEDLKLIHLYEQFGTKRSLVKKYIEFQMLEGRPVLEQIQEFNNIADSIVASGMVVEEKFHVSAIISKLPPSWKDVCIKLMSEEHLPFAMLMDRLRFEEDLRTREKQRVPTTGNLPVKPIPRMRDQKPRSMQWKRSDPEIDGRVIANFVARRGTSLRTVVIIRGSLPRTLTMRVMREMDLCPRRLTCLRVLWMANLHMPTISYRLTALFNF</sequence>
<dbReference type="Pfam" id="PF02229">
    <property type="entry name" value="PC4"/>
    <property type="match status" value="1"/>
</dbReference>
<accession>A0AAW1VSX5</accession>
<evidence type="ECO:0000259" key="2">
    <source>
        <dbReference type="Pfam" id="PF02229"/>
    </source>
</evidence>
<evidence type="ECO:0000313" key="4">
    <source>
        <dbReference type="Proteomes" id="UP001457282"/>
    </source>
</evidence>
<dbReference type="PANTHER" id="PTHR47592">
    <property type="entry name" value="PBF68 PROTEIN"/>
    <property type="match status" value="1"/>
</dbReference>
<organism evidence="3 4">
    <name type="scientific">Rubus argutus</name>
    <name type="common">Southern blackberry</name>
    <dbReference type="NCBI Taxonomy" id="59490"/>
    <lineage>
        <taxon>Eukaryota</taxon>
        <taxon>Viridiplantae</taxon>
        <taxon>Streptophyta</taxon>
        <taxon>Embryophyta</taxon>
        <taxon>Tracheophyta</taxon>
        <taxon>Spermatophyta</taxon>
        <taxon>Magnoliopsida</taxon>
        <taxon>eudicotyledons</taxon>
        <taxon>Gunneridae</taxon>
        <taxon>Pentapetalae</taxon>
        <taxon>rosids</taxon>
        <taxon>fabids</taxon>
        <taxon>Rosales</taxon>
        <taxon>Rosaceae</taxon>
        <taxon>Rosoideae</taxon>
        <taxon>Rosoideae incertae sedis</taxon>
        <taxon>Rubus</taxon>
    </lineage>
</organism>
<dbReference type="Gene3D" id="2.30.31.10">
    <property type="entry name" value="Transcriptional Coactivator Pc4, Chain A"/>
    <property type="match status" value="1"/>
</dbReference>
<dbReference type="Proteomes" id="UP001457282">
    <property type="component" value="Unassembled WGS sequence"/>
</dbReference>
<proteinExistence type="predicted"/>
<evidence type="ECO:0000313" key="3">
    <source>
        <dbReference type="EMBL" id="KAK9910166.1"/>
    </source>
</evidence>
<feature type="region of interest" description="Disordered" evidence="1">
    <location>
        <begin position="425"/>
        <end position="448"/>
    </location>
</feature>
<dbReference type="InterPro" id="IPR009044">
    <property type="entry name" value="ssDNA-bd_transcriptional_reg"/>
</dbReference>
<dbReference type="FunFam" id="2.30.31.10:FF:000011">
    <property type="entry name" value="RNA polymerase II transcriptional coactivator KELP"/>
    <property type="match status" value="1"/>
</dbReference>
<dbReference type="Pfam" id="PF14223">
    <property type="entry name" value="Retrotran_gag_2"/>
    <property type="match status" value="1"/>
</dbReference>